<gene>
    <name evidence="3" type="ORF">RT97_12980</name>
</gene>
<dbReference type="PANTHER" id="PTHR46825:SF15">
    <property type="entry name" value="BETA-LACTAMASE-RELATED DOMAIN-CONTAINING PROTEIN"/>
    <property type="match status" value="1"/>
</dbReference>
<dbReference type="InterPro" id="IPR050491">
    <property type="entry name" value="AmpC-like"/>
</dbReference>
<dbReference type="SUPFAM" id="SSF56601">
    <property type="entry name" value="beta-lactamase/transpeptidase-like"/>
    <property type="match status" value="1"/>
</dbReference>
<comment type="caution">
    <text evidence="3">The sequence shown here is derived from an EMBL/GenBank/DDBJ whole genome shotgun (WGS) entry which is preliminary data.</text>
</comment>
<sequence length="527" mass="54738">MTAGAALAGCGGGGGGGGGGVFLPPASSSTPAPFNTTPVASAQINAAVAKLDGVAEEVLRRTKVPGMAVAVVKDGQVVYAKGFGVRRLGSPERIDADTVFQLASMSKPIAATVVAGLIGTQGLSWDTPAVSRLPGFNLSDPAVTYQVTIGDLFAHRSGLPGAAGDKLEDLGYDRQQILQRMRYVPLRPFRTSYAYANFGLTAGAEAAATVSGTEWAELSRRVLYAPLGMNATSSRFVDFIQRTNRATPHAMQDGSYQALYQRQPDEQSPAGGVSSSVNDVARWMTLLLQNGSYKGQTIYTPEALRPAISEQIANGGTSGPPPGRANHYGYGFNVGTSTAGRLKLSHSGAFMLGAGTAFTAIPAAGVAIVTLTNAAPMGAAEAVNLTFEELVESGKTSTDWVGILAKAFEPFYTPEGSLAGQQPPSQPVAPLGSNAYTGTYANSYYGNAVVEASGSGLVLKMGPTGARAFTLRHWSGNTYVYDLSGENAPQGSIARIDFTPDASGVSASLTMDYYAEDITHGTFTRAR</sequence>
<evidence type="ECO:0000259" key="1">
    <source>
        <dbReference type="Pfam" id="PF00144"/>
    </source>
</evidence>
<protein>
    <submittedName>
        <fullName evidence="3">Beta-lactamase</fullName>
    </submittedName>
</protein>
<evidence type="ECO:0000313" key="3">
    <source>
        <dbReference type="EMBL" id="KIQ32178.1"/>
    </source>
</evidence>
<evidence type="ECO:0000259" key="2">
    <source>
        <dbReference type="Pfam" id="PF11954"/>
    </source>
</evidence>
<dbReference type="EMBL" id="JXQQ01000028">
    <property type="protein sequence ID" value="KIQ32178.1"/>
    <property type="molecule type" value="Genomic_DNA"/>
</dbReference>
<reference evidence="3 4" key="1">
    <citation type="submission" date="2014-12" db="EMBL/GenBank/DDBJ databases">
        <title>16Stimator: statistical estimation of ribosomal gene copy numbers from draft genome assemblies.</title>
        <authorList>
            <person name="Perisin M.A."/>
            <person name="Vetter M."/>
            <person name="Gilbert J.A."/>
            <person name="Bergelson J."/>
        </authorList>
    </citation>
    <scope>NUCLEOTIDE SEQUENCE [LARGE SCALE GENOMIC DNA]</scope>
    <source>
        <strain evidence="3 4">MEDvA23</strain>
    </source>
</reference>
<name>A0A0D0LSG7_VARPD</name>
<dbReference type="InterPro" id="IPR012338">
    <property type="entry name" value="Beta-lactam/transpept-like"/>
</dbReference>
<dbReference type="AlphaFoldDB" id="A0A0D0LSG7"/>
<dbReference type="Gene3D" id="3.40.710.10">
    <property type="entry name" value="DD-peptidase/beta-lactamase superfamily"/>
    <property type="match status" value="1"/>
</dbReference>
<proteinExistence type="predicted"/>
<dbReference type="Proteomes" id="UP000032067">
    <property type="component" value="Unassembled WGS sequence"/>
</dbReference>
<evidence type="ECO:0000313" key="4">
    <source>
        <dbReference type="Proteomes" id="UP000032067"/>
    </source>
</evidence>
<accession>A0A0D0LSG7</accession>
<feature type="domain" description="Peptidase S12 Pab87-related C-terminal" evidence="2">
    <location>
        <begin position="425"/>
        <end position="512"/>
    </location>
</feature>
<dbReference type="Gene3D" id="2.40.128.600">
    <property type="match status" value="1"/>
</dbReference>
<dbReference type="InterPro" id="IPR001466">
    <property type="entry name" value="Beta-lactam-related"/>
</dbReference>
<dbReference type="PANTHER" id="PTHR46825">
    <property type="entry name" value="D-ALANYL-D-ALANINE-CARBOXYPEPTIDASE/ENDOPEPTIDASE AMPH"/>
    <property type="match status" value="1"/>
</dbReference>
<organism evidence="3 4">
    <name type="scientific">Variovorax paradoxus</name>
    <dbReference type="NCBI Taxonomy" id="34073"/>
    <lineage>
        <taxon>Bacteria</taxon>
        <taxon>Pseudomonadati</taxon>
        <taxon>Pseudomonadota</taxon>
        <taxon>Betaproteobacteria</taxon>
        <taxon>Burkholderiales</taxon>
        <taxon>Comamonadaceae</taxon>
        <taxon>Variovorax</taxon>
    </lineage>
</organism>
<dbReference type="InterPro" id="IPR021860">
    <property type="entry name" value="Peptidase_S12_Pab87-rel_C"/>
</dbReference>
<dbReference type="Pfam" id="PF00144">
    <property type="entry name" value="Beta-lactamase"/>
    <property type="match status" value="1"/>
</dbReference>
<dbReference type="OrthoDB" id="9801061at2"/>
<dbReference type="Pfam" id="PF11954">
    <property type="entry name" value="DUF3471"/>
    <property type="match status" value="1"/>
</dbReference>
<feature type="domain" description="Beta-lactamase-related" evidence="1">
    <location>
        <begin position="53"/>
        <end position="383"/>
    </location>
</feature>